<sequence>MLPSPLKVLQEIARQLTGSSIWYHIAVTSIETLSGFLLAVLLGIASGYAIYKSENLRITVMPFLIFFQVAPKIALVPIFIIWFGLGFFSKVIVVFSMVYFPIVLGMLDGLQAIPKDMRDFMKILGADRKQLFRSLEIPYALPALFAAFKIGIVQALIGATVAEWMSGQSGLGYLQTFASSTFNTPLLMAGIFFTIALGLLFYEVIQLLERRLLSWKEE</sequence>
<evidence type="ECO:0000256" key="5">
    <source>
        <dbReference type="ARBA" id="ARBA00022989"/>
    </source>
</evidence>
<keyword evidence="10" id="KW-1185">Reference proteome</keyword>
<evidence type="ECO:0000313" key="10">
    <source>
        <dbReference type="Proteomes" id="UP000181884"/>
    </source>
</evidence>
<feature type="transmembrane region" description="Helical" evidence="7">
    <location>
        <begin position="182"/>
        <end position="202"/>
    </location>
</feature>
<dbReference type="InterPro" id="IPR035906">
    <property type="entry name" value="MetI-like_sf"/>
</dbReference>
<protein>
    <recommendedName>
        <fullName evidence="8">ABC transmembrane type-1 domain-containing protein</fullName>
    </recommendedName>
</protein>
<dbReference type="PROSITE" id="PS50928">
    <property type="entry name" value="ABC_TM1"/>
    <property type="match status" value="1"/>
</dbReference>
<reference evidence="9 10" key="1">
    <citation type="submission" date="2014-12" db="EMBL/GenBank/DDBJ databases">
        <title>Draft genome sequences of 29 type strains of Enterococci.</title>
        <authorList>
            <person name="Zhong Z."/>
            <person name="Sun Z."/>
            <person name="Liu W."/>
            <person name="Zhang W."/>
            <person name="Zhang H."/>
        </authorList>
    </citation>
    <scope>NUCLEOTIDE SEQUENCE [LARGE SCALE GENOMIC DNA]</scope>
    <source>
        <strain evidence="9 10">DSM 17029</strain>
    </source>
</reference>
<organism evidence="9 10">
    <name type="scientific">Enterococcus canis</name>
    <dbReference type="NCBI Taxonomy" id="214095"/>
    <lineage>
        <taxon>Bacteria</taxon>
        <taxon>Bacillati</taxon>
        <taxon>Bacillota</taxon>
        <taxon>Bacilli</taxon>
        <taxon>Lactobacillales</taxon>
        <taxon>Enterococcaceae</taxon>
        <taxon>Enterococcus</taxon>
    </lineage>
</organism>
<dbReference type="PANTHER" id="PTHR30151:SF20">
    <property type="entry name" value="ABC TRANSPORTER PERMEASE PROTEIN HI_0355-RELATED"/>
    <property type="match status" value="1"/>
</dbReference>
<keyword evidence="6 7" id="KW-0472">Membrane</keyword>
<feature type="transmembrane region" description="Helical" evidence="7">
    <location>
        <begin position="63"/>
        <end position="85"/>
    </location>
</feature>
<comment type="caution">
    <text evidence="9">The sequence shown here is derived from an EMBL/GenBank/DDBJ whole genome shotgun (WGS) entry which is preliminary data.</text>
</comment>
<dbReference type="GO" id="GO:0005886">
    <property type="term" value="C:plasma membrane"/>
    <property type="evidence" value="ECO:0007669"/>
    <property type="project" value="UniProtKB-SubCell"/>
</dbReference>
<evidence type="ECO:0000256" key="7">
    <source>
        <dbReference type="RuleBase" id="RU363032"/>
    </source>
</evidence>
<keyword evidence="5 7" id="KW-1133">Transmembrane helix</keyword>
<feature type="domain" description="ABC transmembrane type-1" evidence="8">
    <location>
        <begin position="25"/>
        <end position="205"/>
    </location>
</feature>
<keyword evidence="2 7" id="KW-0813">Transport</keyword>
<dbReference type="InterPro" id="IPR000515">
    <property type="entry name" value="MetI-like"/>
</dbReference>
<name>A0A1L8RHG4_9ENTE</name>
<evidence type="ECO:0000313" key="9">
    <source>
        <dbReference type="EMBL" id="OJG19187.1"/>
    </source>
</evidence>
<dbReference type="STRING" id="214095.RU97_GL000758"/>
<keyword evidence="4 7" id="KW-0812">Transmembrane</keyword>
<comment type="subcellular location">
    <subcellularLocation>
        <location evidence="1 7">Cell membrane</location>
        <topology evidence="1 7">Multi-pass membrane protein</topology>
    </subcellularLocation>
</comment>
<dbReference type="PANTHER" id="PTHR30151">
    <property type="entry name" value="ALKANE SULFONATE ABC TRANSPORTER-RELATED, MEMBRANE SUBUNIT"/>
    <property type="match status" value="1"/>
</dbReference>
<evidence type="ECO:0000256" key="3">
    <source>
        <dbReference type="ARBA" id="ARBA00022475"/>
    </source>
</evidence>
<evidence type="ECO:0000256" key="6">
    <source>
        <dbReference type="ARBA" id="ARBA00023136"/>
    </source>
</evidence>
<gene>
    <name evidence="9" type="ORF">RU97_GL000758</name>
</gene>
<dbReference type="AlphaFoldDB" id="A0A1L8RHG4"/>
<feature type="transmembrane region" description="Helical" evidence="7">
    <location>
        <begin position="139"/>
        <end position="162"/>
    </location>
</feature>
<evidence type="ECO:0000256" key="1">
    <source>
        <dbReference type="ARBA" id="ARBA00004651"/>
    </source>
</evidence>
<feature type="transmembrane region" description="Helical" evidence="7">
    <location>
        <begin position="20"/>
        <end position="51"/>
    </location>
</feature>
<dbReference type="Pfam" id="PF00528">
    <property type="entry name" value="BPD_transp_1"/>
    <property type="match status" value="1"/>
</dbReference>
<dbReference type="GO" id="GO:0055085">
    <property type="term" value="P:transmembrane transport"/>
    <property type="evidence" value="ECO:0007669"/>
    <property type="project" value="InterPro"/>
</dbReference>
<evidence type="ECO:0000256" key="4">
    <source>
        <dbReference type="ARBA" id="ARBA00022692"/>
    </source>
</evidence>
<keyword evidence="3" id="KW-1003">Cell membrane</keyword>
<accession>A0A1L8RHG4</accession>
<dbReference type="SUPFAM" id="SSF161098">
    <property type="entry name" value="MetI-like"/>
    <property type="match status" value="1"/>
</dbReference>
<dbReference type="Gene3D" id="1.10.3720.10">
    <property type="entry name" value="MetI-like"/>
    <property type="match status" value="1"/>
</dbReference>
<comment type="similarity">
    <text evidence="7">Belongs to the binding-protein-dependent transport system permease family.</text>
</comment>
<dbReference type="Proteomes" id="UP000181884">
    <property type="component" value="Unassembled WGS sequence"/>
</dbReference>
<proteinExistence type="inferred from homology"/>
<dbReference type="EMBL" id="JXKH01000002">
    <property type="protein sequence ID" value="OJG19187.1"/>
    <property type="molecule type" value="Genomic_DNA"/>
</dbReference>
<dbReference type="CDD" id="cd06261">
    <property type="entry name" value="TM_PBP2"/>
    <property type="match status" value="1"/>
</dbReference>
<evidence type="ECO:0000259" key="8">
    <source>
        <dbReference type="PROSITE" id="PS50928"/>
    </source>
</evidence>
<feature type="transmembrane region" description="Helical" evidence="7">
    <location>
        <begin position="91"/>
        <end position="113"/>
    </location>
</feature>
<evidence type="ECO:0000256" key="2">
    <source>
        <dbReference type="ARBA" id="ARBA00022448"/>
    </source>
</evidence>